<keyword evidence="2" id="KW-1185">Reference proteome</keyword>
<accession>A0A371CN88</accession>
<proteinExistence type="predicted"/>
<feature type="non-terminal residue" evidence="1">
    <location>
        <position position="1"/>
    </location>
</feature>
<reference evidence="1 2" key="1">
    <citation type="journal article" date="2018" name="Biotechnol. Biofuels">
        <title>Integrative visual omics of the white-rot fungus Polyporus brumalis exposes the biotechnological potential of its oxidative enzymes for delignifying raw plant biomass.</title>
        <authorList>
            <person name="Miyauchi S."/>
            <person name="Rancon A."/>
            <person name="Drula E."/>
            <person name="Hage H."/>
            <person name="Chaduli D."/>
            <person name="Favel A."/>
            <person name="Grisel S."/>
            <person name="Henrissat B."/>
            <person name="Herpoel-Gimbert I."/>
            <person name="Ruiz-Duenas F.J."/>
            <person name="Chevret D."/>
            <person name="Hainaut M."/>
            <person name="Lin J."/>
            <person name="Wang M."/>
            <person name="Pangilinan J."/>
            <person name="Lipzen A."/>
            <person name="Lesage-Meessen L."/>
            <person name="Navarro D."/>
            <person name="Riley R."/>
            <person name="Grigoriev I.V."/>
            <person name="Zhou S."/>
            <person name="Raouche S."/>
            <person name="Rosso M.N."/>
        </authorList>
    </citation>
    <scope>NUCLEOTIDE SEQUENCE [LARGE SCALE GENOMIC DNA]</scope>
    <source>
        <strain evidence="1 2">BRFM 1820</strain>
    </source>
</reference>
<evidence type="ECO:0000313" key="2">
    <source>
        <dbReference type="Proteomes" id="UP000256964"/>
    </source>
</evidence>
<sequence>MVDSKFDVSSAMGVNVKGGMYHLPHAHVGDGSALLPEELVERPLQVGRSAHSAYHGRGSHVTVRRSILV</sequence>
<evidence type="ECO:0000313" key="1">
    <source>
        <dbReference type="EMBL" id="RDX41754.1"/>
    </source>
</evidence>
<organism evidence="1 2">
    <name type="scientific">Lentinus brumalis</name>
    <dbReference type="NCBI Taxonomy" id="2498619"/>
    <lineage>
        <taxon>Eukaryota</taxon>
        <taxon>Fungi</taxon>
        <taxon>Dikarya</taxon>
        <taxon>Basidiomycota</taxon>
        <taxon>Agaricomycotina</taxon>
        <taxon>Agaricomycetes</taxon>
        <taxon>Polyporales</taxon>
        <taxon>Polyporaceae</taxon>
        <taxon>Lentinus</taxon>
    </lineage>
</organism>
<dbReference type="AlphaFoldDB" id="A0A371CN88"/>
<gene>
    <name evidence="1" type="ORF">OH76DRAFT_1411847</name>
</gene>
<name>A0A371CN88_9APHY</name>
<protein>
    <submittedName>
        <fullName evidence="1">Uncharacterized protein</fullName>
    </submittedName>
</protein>
<dbReference type="EMBL" id="KZ857503">
    <property type="protein sequence ID" value="RDX41754.1"/>
    <property type="molecule type" value="Genomic_DNA"/>
</dbReference>
<dbReference type="Proteomes" id="UP000256964">
    <property type="component" value="Unassembled WGS sequence"/>
</dbReference>